<keyword evidence="4" id="KW-1185">Reference proteome</keyword>
<comment type="caution">
    <text evidence="3">The sequence shown here is derived from an EMBL/GenBank/DDBJ whole genome shotgun (WGS) entry which is preliminary data.</text>
</comment>
<feature type="compositionally biased region" description="Low complexity" evidence="1">
    <location>
        <begin position="102"/>
        <end position="144"/>
    </location>
</feature>
<evidence type="ECO:0000313" key="4">
    <source>
        <dbReference type="Proteomes" id="UP000774326"/>
    </source>
</evidence>
<organism evidence="3 4">
    <name type="scientific">Wickerhamomyces pijperi</name>
    <name type="common">Yeast</name>
    <name type="synonym">Pichia pijperi</name>
    <dbReference type="NCBI Taxonomy" id="599730"/>
    <lineage>
        <taxon>Eukaryota</taxon>
        <taxon>Fungi</taxon>
        <taxon>Dikarya</taxon>
        <taxon>Ascomycota</taxon>
        <taxon>Saccharomycotina</taxon>
        <taxon>Saccharomycetes</taxon>
        <taxon>Phaffomycetales</taxon>
        <taxon>Wickerhamomycetaceae</taxon>
        <taxon>Wickerhamomyces</taxon>
    </lineage>
</organism>
<keyword evidence="2" id="KW-0472">Membrane</keyword>
<keyword evidence="2" id="KW-0812">Transmembrane</keyword>
<dbReference type="EMBL" id="JAEUBG010000234">
    <property type="protein sequence ID" value="KAH3688645.1"/>
    <property type="molecule type" value="Genomic_DNA"/>
</dbReference>
<evidence type="ECO:0000256" key="1">
    <source>
        <dbReference type="SAM" id="MobiDB-lite"/>
    </source>
</evidence>
<sequence length="155" mass="15736">MLTVSIVPSTVTMITLVAIVTPGATTSSISRRVRSTPRRGLPPCSRLAPRRGLTSLLTPRRSLTSTPRGRLTPSSPSITTPSSPSITTSTPSSPNVTSSAIGSTNVTTPSSTSVTTVSSPSTRGTPSSGTTSVVPTVCCPSPGVRPSWSLTTGTV</sequence>
<feature type="region of interest" description="Disordered" evidence="1">
    <location>
        <begin position="29"/>
        <end position="155"/>
    </location>
</feature>
<proteinExistence type="predicted"/>
<dbReference type="AlphaFoldDB" id="A0A9P8QGV1"/>
<keyword evidence="2" id="KW-1133">Transmembrane helix</keyword>
<evidence type="ECO:0000256" key="2">
    <source>
        <dbReference type="SAM" id="Phobius"/>
    </source>
</evidence>
<dbReference type="Proteomes" id="UP000774326">
    <property type="component" value="Unassembled WGS sequence"/>
</dbReference>
<name>A0A9P8QGV1_WICPI</name>
<protein>
    <submittedName>
        <fullName evidence="3">Uncharacterized protein</fullName>
    </submittedName>
</protein>
<reference evidence="3" key="2">
    <citation type="submission" date="2021-01" db="EMBL/GenBank/DDBJ databases">
        <authorList>
            <person name="Schikora-Tamarit M.A."/>
        </authorList>
    </citation>
    <scope>NUCLEOTIDE SEQUENCE</scope>
    <source>
        <strain evidence="3">CBS2887</strain>
    </source>
</reference>
<feature type="compositionally biased region" description="Low complexity" evidence="1">
    <location>
        <begin position="50"/>
        <end position="94"/>
    </location>
</feature>
<accession>A0A9P8QGV1</accession>
<feature type="transmembrane region" description="Helical" evidence="2">
    <location>
        <begin position="6"/>
        <end position="29"/>
    </location>
</feature>
<evidence type="ECO:0000313" key="3">
    <source>
        <dbReference type="EMBL" id="KAH3688645.1"/>
    </source>
</evidence>
<gene>
    <name evidence="3" type="ORF">WICPIJ_000371</name>
</gene>
<reference evidence="3" key="1">
    <citation type="journal article" date="2021" name="Open Biol.">
        <title>Shared evolutionary footprints suggest mitochondrial oxidative damage underlies multiple complex I losses in fungi.</title>
        <authorList>
            <person name="Schikora-Tamarit M.A."/>
            <person name="Marcet-Houben M."/>
            <person name="Nosek J."/>
            <person name="Gabaldon T."/>
        </authorList>
    </citation>
    <scope>NUCLEOTIDE SEQUENCE</scope>
    <source>
        <strain evidence="3">CBS2887</strain>
    </source>
</reference>